<dbReference type="InterPro" id="IPR051313">
    <property type="entry name" value="Bact_iron-sidero_bind"/>
</dbReference>
<dbReference type="Gene3D" id="3.40.50.1980">
    <property type="entry name" value="Nitrogenase molybdenum iron protein domain"/>
    <property type="match status" value="2"/>
</dbReference>
<evidence type="ECO:0000313" key="5">
    <source>
        <dbReference type="EMBL" id="MFC6771683.1"/>
    </source>
</evidence>
<dbReference type="EMBL" id="JBHSWT010000462">
    <property type="protein sequence ID" value="MFC6771683.1"/>
    <property type="molecule type" value="Genomic_DNA"/>
</dbReference>
<evidence type="ECO:0000259" key="4">
    <source>
        <dbReference type="Pfam" id="PF01497"/>
    </source>
</evidence>
<dbReference type="InterPro" id="IPR002491">
    <property type="entry name" value="ABC_transptr_periplasmic_BD"/>
</dbReference>
<evidence type="ECO:0000256" key="3">
    <source>
        <dbReference type="ARBA" id="ARBA00022729"/>
    </source>
</evidence>
<protein>
    <submittedName>
        <fullName evidence="5">ABC transporter substrate-binding protein</fullName>
    </submittedName>
</protein>
<keyword evidence="2" id="KW-0813">Transport</keyword>
<comment type="caution">
    <text evidence="5">The sequence shown here is derived from an EMBL/GenBank/DDBJ whole genome shotgun (WGS) entry which is preliminary data.</text>
</comment>
<gene>
    <name evidence="5" type="ORF">ACFQDD_09170</name>
</gene>
<comment type="subcellular location">
    <subcellularLocation>
        <location evidence="1">Cell envelope</location>
    </subcellularLocation>
</comment>
<dbReference type="PANTHER" id="PTHR30532:SF1">
    <property type="entry name" value="IRON(3+)-HYDROXAMATE-BINDING PROTEIN FHUD"/>
    <property type="match status" value="1"/>
</dbReference>
<evidence type="ECO:0000256" key="1">
    <source>
        <dbReference type="ARBA" id="ARBA00004196"/>
    </source>
</evidence>
<dbReference type="SUPFAM" id="SSF53807">
    <property type="entry name" value="Helical backbone' metal receptor"/>
    <property type="match status" value="1"/>
</dbReference>
<evidence type="ECO:0000256" key="2">
    <source>
        <dbReference type="ARBA" id="ARBA00022448"/>
    </source>
</evidence>
<keyword evidence="6" id="KW-1185">Reference proteome</keyword>
<name>A0ABD5T381_9EURY</name>
<evidence type="ECO:0000313" key="6">
    <source>
        <dbReference type="Proteomes" id="UP001596274"/>
    </source>
</evidence>
<dbReference type="PANTHER" id="PTHR30532">
    <property type="entry name" value="IRON III DICITRATE-BINDING PERIPLASMIC PROTEIN"/>
    <property type="match status" value="1"/>
</dbReference>
<reference evidence="5 6" key="1">
    <citation type="journal article" date="2019" name="Int. J. Syst. Evol. Microbiol.">
        <title>The Global Catalogue of Microorganisms (GCM) 10K type strain sequencing project: providing services to taxonomists for standard genome sequencing and annotation.</title>
        <authorList>
            <consortium name="The Broad Institute Genomics Platform"/>
            <consortium name="The Broad Institute Genome Sequencing Center for Infectious Disease"/>
            <person name="Wu L."/>
            <person name="Ma J."/>
        </authorList>
    </citation>
    <scope>NUCLEOTIDE SEQUENCE [LARGE SCALE GENOMIC DNA]</scope>
    <source>
        <strain evidence="5 6">PJ61</strain>
    </source>
</reference>
<sequence length="354" mass="38390">TADAWTASLAPVGDVSFESVPERVAVYDLLSADIAVAYGNADAITSLGFDAAVGGESLSAYYERLDGVDPDWDGLAQLNSGNAGVNVDSELLYELDSDLHLIDPALVTSFDGWARDDVEAIGDAVGPWFGNNYSRRHGDPPAAWEDAYAYYTVWEVAERVAAVFRADARYEALAAVYEDLLATIEADLPPADDRPTVAMAIFIDGTFYPTAANASGYATAHVRPFGVEDAFAGEEITFETTYDYEAMLTFDPDVLLHPYGLASHYSVSDAREALSEHPIGSEITAVAEGRVYASGVPMQGPIITLFQSEMTAKQLFPDQFGEWSEYAGGPYPEIPEDERLFDRDRVAEVIRGDV</sequence>
<feature type="non-terminal residue" evidence="5">
    <location>
        <position position="1"/>
    </location>
</feature>
<proteinExistence type="predicted"/>
<dbReference type="Pfam" id="PF01497">
    <property type="entry name" value="Peripla_BP_2"/>
    <property type="match status" value="1"/>
</dbReference>
<organism evidence="5 6">
    <name type="scientific">Halorubrum pallidum</name>
    <dbReference type="NCBI Taxonomy" id="1526114"/>
    <lineage>
        <taxon>Archaea</taxon>
        <taxon>Methanobacteriati</taxon>
        <taxon>Methanobacteriota</taxon>
        <taxon>Stenosarchaea group</taxon>
        <taxon>Halobacteria</taxon>
        <taxon>Halobacteriales</taxon>
        <taxon>Haloferacaceae</taxon>
        <taxon>Halorubrum</taxon>
    </lineage>
</organism>
<dbReference type="Proteomes" id="UP001596274">
    <property type="component" value="Unassembled WGS sequence"/>
</dbReference>
<dbReference type="AlphaFoldDB" id="A0ABD5T381"/>
<feature type="domain" description="Fe/B12 periplasmic-binding" evidence="4">
    <location>
        <begin position="143"/>
        <end position="293"/>
    </location>
</feature>
<keyword evidence="3" id="KW-0732">Signal</keyword>
<accession>A0ABD5T381</accession>